<reference evidence="3 4" key="1">
    <citation type="submission" date="2022-04" db="EMBL/GenBank/DDBJ databases">
        <title>Positive selection, recombination, and allopatry shape intraspecific diversity of widespread and dominant cyanobacteria.</title>
        <authorList>
            <person name="Wei J."/>
            <person name="Shu W."/>
            <person name="Hu C."/>
        </authorList>
    </citation>
    <scope>NUCLEOTIDE SEQUENCE [LARGE SCALE GENOMIC DNA]</scope>
    <source>
        <strain evidence="3 4">GB2-A5</strain>
    </source>
</reference>
<name>A0ABV0JRY2_9CYAN</name>
<dbReference type="InterPro" id="IPR025959">
    <property type="entry name" value="Winged_HTH_dom"/>
</dbReference>
<protein>
    <submittedName>
        <fullName evidence="3">IS630 family transposase</fullName>
    </submittedName>
</protein>
<dbReference type="Pfam" id="PF13384">
    <property type="entry name" value="HTH_23"/>
    <property type="match status" value="1"/>
</dbReference>
<dbReference type="InterPro" id="IPR012337">
    <property type="entry name" value="RNaseH-like_sf"/>
</dbReference>
<evidence type="ECO:0000259" key="2">
    <source>
        <dbReference type="Pfam" id="PF13592"/>
    </source>
</evidence>
<proteinExistence type="predicted"/>
<dbReference type="RefSeq" id="WP_199295329.1">
    <property type="nucleotide sequence ID" value="NZ_JAMPKK010000026.1"/>
</dbReference>
<sequence>MKNFLLEQQQKEERIGILTKFIQSNPEARELKRAMAVKMALQGEVYSKITQLLGMNKSCITTWKQKFEAQGINGIKLAYKGAKSYLTPKQRGEVITWLETKKYWDLDELVTYLDEHYGVIYQSRQSYYDLLSDAGISWKKSQKVNPSYDPELVKKKKKEIIDFLEQNQAEIEAGRLIVFFVDECHLLGDDVCGYVWGKRDIRIEIPIKNTKKRQTYFGALNYHTKKFIIREYPAGNSENTVKFIKDLRKEYPETRIALIWDGASYHKSDEVKDFLASVNNNYEPTEWRITCIVFAPNAPEQNPVEDIWLQTKNFLRKCWHLCKSFSVVKWLFKFFTNNQKFDFPKVHQYAPCS</sequence>
<dbReference type="SUPFAM" id="SSF46689">
    <property type="entry name" value="Homeodomain-like"/>
    <property type="match status" value="1"/>
</dbReference>
<dbReference type="InterPro" id="IPR047655">
    <property type="entry name" value="Transpos_IS630-like"/>
</dbReference>
<comment type="caution">
    <text evidence="3">The sequence shown here is derived from an EMBL/GenBank/DDBJ whole genome shotgun (WGS) entry which is preliminary data.</text>
</comment>
<dbReference type="Gene3D" id="3.30.420.10">
    <property type="entry name" value="Ribonuclease H-like superfamily/Ribonuclease H"/>
    <property type="match status" value="1"/>
</dbReference>
<accession>A0ABV0JRY2</accession>
<organism evidence="3 4">
    <name type="scientific">Funiculus sociatus GB2-A5</name>
    <dbReference type="NCBI Taxonomy" id="2933946"/>
    <lineage>
        <taxon>Bacteria</taxon>
        <taxon>Bacillati</taxon>
        <taxon>Cyanobacteriota</taxon>
        <taxon>Cyanophyceae</taxon>
        <taxon>Coleofasciculales</taxon>
        <taxon>Coleofasciculaceae</taxon>
        <taxon>Funiculus</taxon>
    </lineage>
</organism>
<dbReference type="InterPro" id="IPR009057">
    <property type="entry name" value="Homeodomain-like_sf"/>
</dbReference>
<evidence type="ECO:0000313" key="4">
    <source>
        <dbReference type="Proteomes" id="UP001442494"/>
    </source>
</evidence>
<evidence type="ECO:0000313" key="3">
    <source>
        <dbReference type="EMBL" id="MEP0865416.1"/>
    </source>
</evidence>
<keyword evidence="4" id="KW-1185">Reference proteome</keyword>
<gene>
    <name evidence="3" type="ORF">NDI37_13170</name>
</gene>
<dbReference type="InterPro" id="IPR036397">
    <property type="entry name" value="RNaseH_sf"/>
</dbReference>
<feature type="domain" description="Winged helix-turn helix" evidence="2">
    <location>
        <begin position="101"/>
        <end position="159"/>
    </location>
</feature>
<evidence type="ECO:0000259" key="1">
    <source>
        <dbReference type="Pfam" id="PF13358"/>
    </source>
</evidence>
<dbReference type="NCBIfam" id="NF033545">
    <property type="entry name" value="transpos_IS630"/>
    <property type="match status" value="1"/>
</dbReference>
<dbReference type="Pfam" id="PF13592">
    <property type="entry name" value="HTH_33"/>
    <property type="match status" value="1"/>
</dbReference>
<dbReference type="InterPro" id="IPR038717">
    <property type="entry name" value="Tc1-like_DDE_dom"/>
</dbReference>
<dbReference type="EMBL" id="JAMPKK010000026">
    <property type="protein sequence ID" value="MEP0865416.1"/>
    <property type="molecule type" value="Genomic_DNA"/>
</dbReference>
<feature type="domain" description="Tc1-like transposase DDE" evidence="1">
    <location>
        <begin position="178"/>
        <end position="317"/>
    </location>
</feature>
<dbReference type="Pfam" id="PF13358">
    <property type="entry name" value="DDE_3"/>
    <property type="match status" value="1"/>
</dbReference>
<dbReference type="Proteomes" id="UP001442494">
    <property type="component" value="Unassembled WGS sequence"/>
</dbReference>
<dbReference type="SUPFAM" id="SSF53098">
    <property type="entry name" value="Ribonuclease H-like"/>
    <property type="match status" value="1"/>
</dbReference>